<evidence type="ECO:0000313" key="2">
    <source>
        <dbReference type="EMBL" id="MEB3103567.1"/>
    </source>
</evidence>
<keyword evidence="1" id="KW-0472">Membrane</keyword>
<proteinExistence type="predicted"/>
<dbReference type="EMBL" id="JAYJLD010000040">
    <property type="protein sequence ID" value="MEB3103567.1"/>
    <property type="molecule type" value="Genomic_DNA"/>
</dbReference>
<sequence length="87" mass="9579">MVNAAVVGFYRRLEGSDIRKEQIKEAIAIVQKSDCTKGSAIASVIFGFMILGFLALENALLYKGFLFCFQLNDTLYKSPLHSSAEGL</sequence>
<gene>
    <name evidence="2" type="ORF">VF724_18180</name>
</gene>
<comment type="caution">
    <text evidence="2">The sequence shown here is derived from an EMBL/GenBank/DDBJ whole genome shotgun (WGS) entry which is preliminary data.</text>
</comment>
<name>A0ABU5ZMS7_9BACL</name>
<organism evidence="2 3">
    <name type="scientific">Ferviditalea candida</name>
    <dbReference type="NCBI Taxonomy" id="3108399"/>
    <lineage>
        <taxon>Bacteria</taxon>
        <taxon>Bacillati</taxon>
        <taxon>Bacillota</taxon>
        <taxon>Bacilli</taxon>
        <taxon>Bacillales</taxon>
        <taxon>Paenibacillaceae</taxon>
        <taxon>Ferviditalea</taxon>
    </lineage>
</organism>
<evidence type="ECO:0000256" key="1">
    <source>
        <dbReference type="SAM" id="Phobius"/>
    </source>
</evidence>
<reference evidence="2" key="1">
    <citation type="submission" date="2023-12" db="EMBL/GenBank/DDBJ databases">
        <title>Fervidustalea candida gen. nov., sp. nov., a novel member of the family Paenibacillaceae isolated from a geothermal area.</title>
        <authorList>
            <person name="Li W.-J."/>
            <person name="Jiao J.-Y."/>
            <person name="Chen Y."/>
        </authorList>
    </citation>
    <scope>NUCLEOTIDE SEQUENCE</scope>
    <source>
        <strain evidence="2">SYSU GA230002</strain>
    </source>
</reference>
<keyword evidence="1" id="KW-0812">Transmembrane</keyword>
<dbReference type="Proteomes" id="UP001310386">
    <property type="component" value="Unassembled WGS sequence"/>
</dbReference>
<feature type="transmembrane region" description="Helical" evidence="1">
    <location>
        <begin position="40"/>
        <end position="62"/>
    </location>
</feature>
<keyword evidence="1" id="KW-1133">Transmembrane helix</keyword>
<evidence type="ECO:0000313" key="3">
    <source>
        <dbReference type="Proteomes" id="UP001310386"/>
    </source>
</evidence>
<protein>
    <submittedName>
        <fullName evidence="2">Uncharacterized protein</fullName>
    </submittedName>
</protein>
<dbReference type="RefSeq" id="WP_371755696.1">
    <property type="nucleotide sequence ID" value="NZ_JAYJLD010000040.1"/>
</dbReference>
<keyword evidence="3" id="KW-1185">Reference proteome</keyword>
<accession>A0ABU5ZMS7</accession>